<dbReference type="SUPFAM" id="SSF47413">
    <property type="entry name" value="lambda repressor-like DNA-binding domains"/>
    <property type="match status" value="1"/>
</dbReference>
<keyword evidence="6" id="KW-1185">Reference proteome</keyword>
<dbReference type="EMBL" id="JBHTOA010000031">
    <property type="protein sequence ID" value="MFD1399350.1"/>
    <property type="molecule type" value="Genomic_DNA"/>
</dbReference>
<name>A0ABW4BFQ9_9LACO</name>
<keyword evidence="3" id="KW-0804">Transcription</keyword>
<proteinExistence type="predicted"/>
<reference evidence="6" key="1">
    <citation type="journal article" date="2019" name="Int. J. Syst. Evol. Microbiol.">
        <title>The Global Catalogue of Microorganisms (GCM) 10K type strain sequencing project: providing services to taxonomists for standard genome sequencing and annotation.</title>
        <authorList>
            <consortium name="The Broad Institute Genomics Platform"/>
            <consortium name="The Broad Institute Genome Sequencing Center for Infectious Disease"/>
            <person name="Wu L."/>
            <person name="Ma J."/>
        </authorList>
    </citation>
    <scope>NUCLEOTIDE SEQUENCE [LARGE SCALE GENOMIC DNA]</scope>
    <source>
        <strain evidence="6">CCM 9110</strain>
    </source>
</reference>
<dbReference type="InterPro" id="IPR000843">
    <property type="entry name" value="HTH_LacI"/>
</dbReference>
<dbReference type="Pfam" id="PF13377">
    <property type="entry name" value="Peripla_BP_3"/>
    <property type="match status" value="1"/>
</dbReference>
<dbReference type="PANTHER" id="PTHR30146:SF105">
    <property type="entry name" value="CATABOLITE CONTROL PROTEIN B"/>
    <property type="match status" value="1"/>
</dbReference>
<comment type="caution">
    <text evidence="5">The sequence shown here is derived from an EMBL/GenBank/DDBJ whole genome shotgun (WGS) entry which is preliminary data.</text>
</comment>
<dbReference type="Gene3D" id="3.40.50.2300">
    <property type="match status" value="2"/>
</dbReference>
<sequence>MANIQAVARLAGTSRSTVSRVISGNPHVSPAAKAKVLAAIKQLGYVPNSLARQMRAQKSHTIGLLTAGYFPTLGDFLNEFAQSAQQYGYHVNVYVTRNAEEERAVLANLETHLLDAVYLMTQFNDWPVIEQYAQFGPIATWRRLDSPVIYSSYVDHYPVYLQILTYLAAKHFTRIGHVLSAPSSTNTKARLRAIQTFANAHPRIDQSWQVFSPVQAGAGIKAAQQWLADAQRPPAVIIYSDYVAADFIATLRQAGKTVPQDCQVFGFDNSAFGRVMGLTTIDPKLGQQAQNAFHYLYNQLHKQQLPIMPITPTIVRRESC</sequence>
<feature type="domain" description="HTH lacI-type" evidence="4">
    <location>
        <begin position="2"/>
        <end position="56"/>
    </location>
</feature>
<dbReference type="PANTHER" id="PTHR30146">
    <property type="entry name" value="LACI-RELATED TRANSCRIPTIONAL REPRESSOR"/>
    <property type="match status" value="1"/>
</dbReference>
<dbReference type="Gene3D" id="1.10.260.40">
    <property type="entry name" value="lambda repressor-like DNA-binding domains"/>
    <property type="match status" value="1"/>
</dbReference>
<organism evidence="5 6">
    <name type="scientific">Lacticaseibacillus suilingensis</name>
    <dbReference type="NCBI Taxonomy" id="2799577"/>
    <lineage>
        <taxon>Bacteria</taxon>
        <taxon>Bacillati</taxon>
        <taxon>Bacillota</taxon>
        <taxon>Bacilli</taxon>
        <taxon>Lactobacillales</taxon>
        <taxon>Lactobacillaceae</taxon>
        <taxon>Lacticaseibacillus</taxon>
    </lineage>
</organism>
<keyword evidence="1" id="KW-0805">Transcription regulation</keyword>
<evidence type="ECO:0000313" key="6">
    <source>
        <dbReference type="Proteomes" id="UP001597199"/>
    </source>
</evidence>
<evidence type="ECO:0000313" key="5">
    <source>
        <dbReference type="EMBL" id="MFD1399350.1"/>
    </source>
</evidence>
<dbReference type="SMART" id="SM00354">
    <property type="entry name" value="HTH_LACI"/>
    <property type="match status" value="1"/>
</dbReference>
<dbReference type="GO" id="GO:0003677">
    <property type="term" value="F:DNA binding"/>
    <property type="evidence" value="ECO:0007669"/>
    <property type="project" value="UniProtKB-KW"/>
</dbReference>
<dbReference type="Proteomes" id="UP001597199">
    <property type="component" value="Unassembled WGS sequence"/>
</dbReference>
<evidence type="ECO:0000256" key="2">
    <source>
        <dbReference type="ARBA" id="ARBA00023125"/>
    </source>
</evidence>
<dbReference type="InterPro" id="IPR028082">
    <property type="entry name" value="Peripla_BP_I"/>
</dbReference>
<dbReference type="InterPro" id="IPR046335">
    <property type="entry name" value="LacI/GalR-like_sensor"/>
</dbReference>
<dbReference type="RefSeq" id="WP_204118147.1">
    <property type="nucleotide sequence ID" value="NZ_BOLV01000002.1"/>
</dbReference>
<evidence type="ECO:0000259" key="4">
    <source>
        <dbReference type="PROSITE" id="PS50932"/>
    </source>
</evidence>
<evidence type="ECO:0000256" key="3">
    <source>
        <dbReference type="ARBA" id="ARBA00023163"/>
    </source>
</evidence>
<protein>
    <submittedName>
        <fullName evidence="5">LacI family DNA-binding transcriptional regulator</fullName>
    </submittedName>
</protein>
<gene>
    <name evidence="5" type="ORF">ACFQ41_08505</name>
</gene>
<dbReference type="Pfam" id="PF00356">
    <property type="entry name" value="LacI"/>
    <property type="match status" value="1"/>
</dbReference>
<dbReference type="InterPro" id="IPR010982">
    <property type="entry name" value="Lambda_DNA-bd_dom_sf"/>
</dbReference>
<dbReference type="PROSITE" id="PS50932">
    <property type="entry name" value="HTH_LACI_2"/>
    <property type="match status" value="1"/>
</dbReference>
<evidence type="ECO:0000256" key="1">
    <source>
        <dbReference type="ARBA" id="ARBA00023015"/>
    </source>
</evidence>
<dbReference type="SUPFAM" id="SSF53822">
    <property type="entry name" value="Periplasmic binding protein-like I"/>
    <property type="match status" value="1"/>
</dbReference>
<dbReference type="CDD" id="cd01392">
    <property type="entry name" value="HTH_LacI"/>
    <property type="match status" value="1"/>
</dbReference>
<accession>A0ABW4BFQ9</accession>
<keyword evidence="2 5" id="KW-0238">DNA-binding</keyword>